<accession>A0A0B6ZYH1</accession>
<dbReference type="InterPro" id="IPR029152">
    <property type="entry name" value="LKAAEAR1"/>
</dbReference>
<dbReference type="AlphaFoldDB" id="A0A0B6ZYH1"/>
<organism evidence="1">
    <name type="scientific">Arion vulgaris</name>
    <dbReference type="NCBI Taxonomy" id="1028688"/>
    <lineage>
        <taxon>Eukaryota</taxon>
        <taxon>Metazoa</taxon>
        <taxon>Spiralia</taxon>
        <taxon>Lophotrochozoa</taxon>
        <taxon>Mollusca</taxon>
        <taxon>Gastropoda</taxon>
        <taxon>Heterobranchia</taxon>
        <taxon>Euthyneura</taxon>
        <taxon>Panpulmonata</taxon>
        <taxon>Eupulmonata</taxon>
        <taxon>Stylommatophora</taxon>
        <taxon>Helicina</taxon>
        <taxon>Arionoidea</taxon>
        <taxon>Arionidae</taxon>
        <taxon>Arion</taxon>
    </lineage>
</organism>
<gene>
    <name evidence="1" type="primary">ORF87868</name>
</gene>
<evidence type="ECO:0000313" key="1">
    <source>
        <dbReference type="EMBL" id="CEK73699.1"/>
    </source>
</evidence>
<sequence length="164" mass="19037">MDQKRLPPVRDFDRGGTDMKRINAVQKSRAMAYEEPTKEIADATYNTMKRIRELRKKNKSQSKPLPIEVEIEKDKHIRIIGQLKAAEARNRIRSMRLRYEANRAQEISHLIACQPVALKAVRLQALVPPIAEVKEKIDLLNKFERQRVEELLADNMGLLVNRLT</sequence>
<name>A0A0B6ZYH1_9EUPU</name>
<protein>
    <submittedName>
        <fullName evidence="1">Uncharacterized protein</fullName>
    </submittedName>
</protein>
<dbReference type="EMBL" id="HACG01026834">
    <property type="protein sequence ID" value="CEK73699.1"/>
    <property type="molecule type" value="Transcribed_RNA"/>
</dbReference>
<dbReference type="PANTHER" id="PTHR35665">
    <property type="entry name" value="PROTEIN LKAAEAR1"/>
    <property type="match status" value="1"/>
</dbReference>
<dbReference type="PANTHER" id="PTHR35665:SF1">
    <property type="entry name" value="PROTEIN LKAAEAR1"/>
    <property type="match status" value="1"/>
</dbReference>
<dbReference type="Pfam" id="PF15478">
    <property type="entry name" value="LKAAEAR"/>
    <property type="match status" value="1"/>
</dbReference>
<reference evidence="1" key="1">
    <citation type="submission" date="2014-12" db="EMBL/GenBank/DDBJ databases">
        <title>Insight into the proteome of Arion vulgaris.</title>
        <authorList>
            <person name="Aradska J."/>
            <person name="Bulat T."/>
            <person name="Smidak R."/>
            <person name="Sarate P."/>
            <person name="Gangsoo J."/>
            <person name="Sialana F."/>
            <person name="Bilban M."/>
            <person name="Lubec G."/>
        </authorList>
    </citation>
    <scope>NUCLEOTIDE SEQUENCE</scope>
    <source>
        <tissue evidence="1">Skin</tissue>
    </source>
</reference>
<proteinExistence type="predicted"/>